<feature type="chain" id="PRO_5042926447" evidence="2">
    <location>
        <begin position="26"/>
        <end position="199"/>
    </location>
</feature>
<name>A0AAN9Q065_CANGL</name>
<evidence type="ECO:0000313" key="4">
    <source>
        <dbReference type="Proteomes" id="UP001367508"/>
    </source>
</evidence>
<comment type="caution">
    <text evidence="3">The sequence shown here is derived from an EMBL/GenBank/DDBJ whole genome shotgun (WGS) entry which is preliminary data.</text>
</comment>
<feature type="signal peptide" evidence="2">
    <location>
        <begin position="1"/>
        <end position="25"/>
    </location>
</feature>
<proteinExistence type="predicted"/>
<sequence length="199" mass="21894">MKHKVLSSPLLWYVFAIIALENSSAIPIMADQRGIIGVTENKAMFAQKEPADSTGTAHMRKLIGLRSEKLVAHEEAGKSKNEKGAHGEGTSKISGKEEDASKKSVGKKKHIIMIAPKALKFTSFVIPKSSLSSTNSKRSQDSNPMAEESQGTSQKEENQNLEAEKEILNLFNRDYNAPRGPRPTRPPGWASSDNQEHRN</sequence>
<feature type="compositionally biased region" description="Basic and acidic residues" evidence="1">
    <location>
        <begin position="154"/>
        <end position="167"/>
    </location>
</feature>
<accession>A0AAN9Q065</accession>
<organism evidence="3 4">
    <name type="scientific">Canavalia gladiata</name>
    <name type="common">Sword bean</name>
    <name type="synonym">Dolichos gladiatus</name>
    <dbReference type="NCBI Taxonomy" id="3824"/>
    <lineage>
        <taxon>Eukaryota</taxon>
        <taxon>Viridiplantae</taxon>
        <taxon>Streptophyta</taxon>
        <taxon>Embryophyta</taxon>
        <taxon>Tracheophyta</taxon>
        <taxon>Spermatophyta</taxon>
        <taxon>Magnoliopsida</taxon>
        <taxon>eudicotyledons</taxon>
        <taxon>Gunneridae</taxon>
        <taxon>Pentapetalae</taxon>
        <taxon>rosids</taxon>
        <taxon>fabids</taxon>
        <taxon>Fabales</taxon>
        <taxon>Fabaceae</taxon>
        <taxon>Papilionoideae</taxon>
        <taxon>50 kb inversion clade</taxon>
        <taxon>NPAAA clade</taxon>
        <taxon>indigoferoid/millettioid clade</taxon>
        <taxon>Phaseoleae</taxon>
        <taxon>Canavalia</taxon>
    </lineage>
</organism>
<evidence type="ECO:0000256" key="1">
    <source>
        <dbReference type="SAM" id="MobiDB-lite"/>
    </source>
</evidence>
<dbReference type="AlphaFoldDB" id="A0AAN9Q065"/>
<keyword evidence="2" id="KW-0732">Signal</keyword>
<reference evidence="3 4" key="1">
    <citation type="submission" date="2024-01" db="EMBL/GenBank/DDBJ databases">
        <title>The genomes of 5 underutilized Papilionoideae crops provide insights into root nodulation and disease resistanc.</title>
        <authorList>
            <person name="Jiang F."/>
        </authorList>
    </citation>
    <scope>NUCLEOTIDE SEQUENCE [LARGE SCALE GENOMIC DNA]</scope>
    <source>
        <strain evidence="3">LVBAO_FW01</strain>
        <tissue evidence="3">Leaves</tissue>
    </source>
</reference>
<dbReference type="Proteomes" id="UP001367508">
    <property type="component" value="Unassembled WGS sequence"/>
</dbReference>
<protein>
    <submittedName>
        <fullName evidence="3">Uncharacterized protein</fullName>
    </submittedName>
</protein>
<evidence type="ECO:0000256" key="2">
    <source>
        <dbReference type="SAM" id="SignalP"/>
    </source>
</evidence>
<keyword evidence="4" id="KW-1185">Reference proteome</keyword>
<evidence type="ECO:0000313" key="3">
    <source>
        <dbReference type="EMBL" id="KAK7316264.1"/>
    </source>
</evidence>
<feature type="region of interest" description="Disordered" evidence="1">
    <location>
        <begin position="130"/>
        <end position="199"/>
    </location>
</feature>
<dbReference type="EMBL" id="JAYMYQ010000008">
    <property type="protein sequence ID" value="KAK7316264.1"/>
    <property type="molecule type" value="Genomic_DNA"/>
</dbReference>
<feature type="region of interest" description="Disordered" evidence="1">
    <location>
        <begin position="72"/>
        <end position="107"/>
    </location>
</feature>
<gene>
    <name evidence="3" type="ORF">VNO77_35163</name>
</gene>
<feature type="compositionally biased region" description="Basic and acidic residues" evidence="1">
    <location>
        <begin position="72"/>
        <end position="86"/>
    </location>
</feature>